<dbReference type="EMBL" id="CP024444">
    <property type="protein sequence ID" value="ATR79791.1"/>
    <property type="molecule type" value="Genomic_DNA"/>
</dbReference>
<accession>A0A2D2LXN4</accession>
<dbReference type="RefSeq" id="WP_100271134.1">
    <property type="nucleotide sequence ID" value="NZ_CP024444.1"/>
</dbReference>
<dbReference type="CDD" id="cd22987">
    <property type="entry name" value="AcrVA2-like"/>
    <property type="match status" value="1"/>
</dbReference>
<gene>
    <name evidence="1" type="ORF">NP7_10530</name>
</gene>
<organism evidence="1 2">
    <name type="scientific">Faucicola osloensis</name>
    <name type="common">Moraxella osloensis</name>
    <dbReference type="NCBI Taxonomy" id="34062"/>
    <lineage>
        <taxon>Bacteria</taxon>
        <taxon>Pseudomonadati</taxon>
        <taxon>Pseudomonadota</taxon>
        <taxon>Gammaproteobacteria</taxon>
        <taxon>Moraxellales</taxon>
        <taxon>Moraxellaceae</taxon>
        <taxon>Faucicola</taxon>
    </lineage>
</organism>
<protein>
    <submittedName>
        <fullName evidence="1">Uncharacterized protein</fullName>
    </submittedName>
</protein>
<sequence>MQPFEKYQSFIKQFPESKDVFKKMQAWHIANKPKHGIFVPSGELYTLSPSLAQLLSSGKLNKDFTTMTQQEKGYLNLFWGLSVFGAWRNTLGIYEINDNLFDTLVNTNIPDDTPCEIFDRLPEWCIYVAFPDNQAIPINFKDDDYLNHQCFIYGFWVLADMQAVYKNNHELQVKVLNFHLNIESSIDNVFNNMQPLQLLLEDGLTIKQSMEKHARMIHESFAPDKDILIAQQQSRADYQLINKLLSILLMICPEEPDISNIQGEPIPKIDLSKPKYTVNKRTGTFIPPSKPFLYEIGRRMGGEIKQANDKLASAKRTSTSRRPHIRSAHYHGYWMGTGQDKHYTLKWIAPIFVNG</sequence>
<name>A0A2D2LXN4_FAUOS</name>
<dbReference type="Pfam" id="PF26125">
    <property type="entry name" value="AcrVA2-like"/>
    <property type="match status" value="1"/>
</dbReference>
<evidence type="ECO:0000313" key="2">
    <source>
        <dbReference type="Proteomes" id="UP000229340"/>
    </source>
</evidence>
<dbReference type="InterPro" id="IPR058915">
    <property type="entry name" value="AcrVA2-like"/>
</dbReference>
<dbReference type="Proteomes" id="UP000229340">
    <property type="component" value="Plasmid pNP7-1"/>
</dbReference>
<evidence type="ECO:0000313" key="1">
    <source>
        <dbReference type="EMBL" id="ATR79791.1"/>
    </source>
</evidence>
<geneLocation type="plasmid" evidence="2">
    <name>pnp7-1</name>
</geneLocation>
<dbReference type="AlphaFoldDB" id="A0A2D2LXN4"/>
<proteinExistence type="predicted"/>
<keyword evidence="1" id="KW-0614">Plasmid</keyword>
<reference evidence="2" key="1">
    <citation type="submission" date="2017-10" db="EMBL/GenBank/DDBJ databases">
        <title>Complete genome sequence of Moraxella osloensis NP7 isolated from human skin.</title>
        <authorList>
            <person name="Lee K."/>
            <person name="Lim J.Y."/>
            <person name="Hwang I."/>
        </authorList>
    </citation>
    <scope>NUCLEOTIDE SEQUENCE [LARGE SCALE GENOMIC DNA]</scope>
    <source>
        <strain evidence="2">NP7</strain>
        <plasmid evidence="2">pnp7-1</plasmid>
    </source>
</reference>